<proteinExistence type="predicted"/>
<organism evidence="1 2">
    <name type="scientific">Streptomyces echinoruber</name>
    <dbReference type="NCBI Taxonomy" id="68898"/>
    <lineage>
        <taxon>Bacteria</taxon>
        <taxon>Bacillati</taxon>
        <taxon>Actinomycetota</taxon>
        <taxon>Actinomycetes</taxon>
        <taxon>Kitasatosporales</taxon>
        <taxon>Streptomycetaceae</taxon>
        <taxon>Streptomyces</taxon>
    </lineage>
</organism>
<evidence type="ECO:0000313" key="2">
    <source>
        <dbReference type="Proteomes" id="UP000623010"/>
    </source>
</evidence>
<keyword evidence="2" id="KW-1185">Reference proteome</keyword>
<name>A0A918RIF6_9ACTN</name>
<accession>A0A918RIF6</accession>
<gene>
    <name evidence="1" type="ORF">GCM10010389_45710</name>
</gene>
<comment type="caution">
    <text evidence="1">The sequence shown here is derived from an EMBL/GenBank/DDBJ whole genome shotgun (WGS) entry which is preliminary data.</text>
</comment>
<dbReference type="EMBL" id="BMWH01000020">
    <property type="protein sequence ID" value="GHA01234.1"/>
    <property type="molecule type" value="Genomic_DNA"/>
</dbReference>
<sequence length="126" mass="13925">MSDLLLPESFTRVTAVQRVVPVTGRPDLTDPITGRIVIPTMVDLYLRRDEGVPGGTREYAYVGVTGPRRLKSRRPGKQITSYGWQHARGDEYRRGALRPDWLTEVLADLLPDGWSPALLDLPGGGA</sequence>
<reference evidence="1" key="1">
    <citation type="journal article" date="2014" name="Int. J. Syst. Evol. Microbiol.">
        <title>Complete genome sequence of Corynebacterium casei LMG S-19264T (=DSM 44701T), isolated from a smear-ripened cheese.</title>
        <authorList>
            <consortium name="US DOE Joint Genome Institute (JGI-PGF)"/>
            <person name="Walter F."/>
            <person name="Albersmeier A."/>
            <person name="Kalinowski J."/>
            <person name="Ruckert C."/>
        </authorList>
    </citation>
    <scope>NUCLEOTIDE SEQUENCE</scope>
    <source>
        <strain evidence="1">JCM 5016</strain>
    </source>
</reference>
<dbReference type="AlphaFoldDB" id="A0A918RIF6"/>
<dbReference type="Proteomes" id="UP000623010">
    <property type="component" value="Unassembled WGS sequence"/>
</dbReference>
<evidence type="ECO:0000313" key="1">
    <source>
        <dbReference type="EMBL" id="GHA01234.1"/>
    </source>
</evidence>
<protein>
    <submittedName>
        <fullName evidence="1">Uncharacterized protein</fullName>
    </submittedName>
</protein>
<reference evidence="1" key="2">
    <citation type="submission" date="2020-09" db="EMBL/GenBank/DDBJ databases">
        <authorList>
            <person name="Sun Q."/>
            <person name="Ohkuma M."/>
        </authorList>
    </citation>
    <scope>NUCLEOTIDE SEQUENCE</scope>
    <source>
        <strain evidence="1">JCM 5016</strain>
    </source>
</reference>
<dbReference type="RefSeq" id="WP_190059338.1">
    <property type="nucleotide sequence ID" value="NZ_BMWH01000020.1"/>
</dbReference>